<dbReference type="GO" id="GO:0040029">
    <property type="term" value="P:epigenetic regulation of gene expression"/>
    <property type="evidence" value="ECO:0007669"/>
    <property type="project" value="TreeGrafter"/>
</dbReference>
<comment type="catalytic activity">
    <reaction evidence="4">
        <text>N(6)-acetyl-L-lysyl-[histone] + H2O = L-lysyl-[histone] + acetate</text>
        <dbReference type="Rhea" id="RHEA:58196"/>
        <dbReference type="Rhea" id="RHEA-COMP:9845"/>
        <dbReference type="Rhea" id="RHEA-COMP:11338"/>
        <dbReference type="ChEBI" id="CHEBI:15377"/>
        <dbReference type="ChEBI" id="CHEBI:29969"/>
        <dbReference type="ChEBI" id="CHEBI:30089"/>
        <dbReference type="ChEBI" id="CHEBI:61930"/>
        <dbReference type="EC" id="3.5.1.98"/>
    </reaction>
</comment>
<dbReference type="OMA" id="EFCKISC"/>
<dbReference type="Gene3D" id="3.40.800.20">
    <property type="entry name" value="Histone deacetylase domain"/>
    <property type="match status" value="1"/>
</dbReference>
<evidence type="ECO:0000256" key="5">
    <source>
        <dbReference type="PIRSR" id="PIRSR037913-1"/>
    </source>
</evidence>
<dbReference type="PRINTS" id="PR01270">
    <property type="entry name" value="HDASUPER"/>
</dbReference>
<feature type="binding site" evidence="7">
    <location>
        <position position="187"/>
    </location>
    <ligand>
        <name>a divalent metal cation</name>
        <dbReference type="ChEBI" id="CHEBI:60240"/>
    </ligand>
</feature>
<feature type="binding site" evidence="6">
    <location>
        <position position="108"/>
    </location>
    <ligand>
        <name>substrate</name>
    </ligand>
</feature>
<dbReference type="eggNOG" id="KOG1342">
    <property type="taxonomic scope" value="Eukaryota"/>
</dbReference>
<keyword evidence="7" id="KW-0479">Metal-binding</keyword>
<dbReference type="SUPFAM" id="SSF52768">
    <property type="entry name" value="Arginase/deacetylase"/>
    <property type="match status" value="1"/>
</dbReference>
<reference evidence="9 10" key="1">
    <citation type="submission" date="2011-07" db="EMBL/GenBank/DDBJ databases">
        <authorList>
            <person name="Coyne R."/>
            <person name="Brami D."/>
            <person name="Johnson J."/>
            <person name="Hostetler J."/>
            <person name="Hannick L."/>
            <person name="Clark T."/>
            <person name="Cassidy-Hanley D."/>
            <person name="Inman J."/>
        </authorList>
    </citation>
    <scope>NUCLEOTIDE SEQUENCE [LARGE SCALE GENOMIC DNA]</scope>
    <source>
        <strain evidence="9 10">G5</strain>
    </source>
</reference>
<dbReference type="AlphaFoldDB" id="G0QTI9"/>
<dbReference type="PRINTS" id="PR01271">
    <property type="entry name" value="HISDACETLASE"/>
</dbReference>
<keyword evidence="4" id="KW-0805">Transcription regulation</keyword>
<feature type="domain" description="Histone deacetylase" evidence="8">
    <location>
        <begin position="30"/>
        <end position="326"/>
    </location>
</feature>
<dbReference type="InParanoid" id="G0QTI9"/>
<evidence type="ECO:0000256" key="3">
    <source>
        <dbReference type="ARBA" id="ARBA00022853"/>
    </source>
</evidence>
<dbReference type="CDD" id="cd09991">
    <property type="entry name" value="HDAC_classI"/>
    <property type="match status" value="1"/>
</dbReference>
<evidence type="ECO:0000259" key="8">
    <source>
        <dbReference type="Pfam" id="PF00850"/>
    </source>
</evidence>
<dbReference type="PIRSF" id="PIRSF037913">
    <property type="entry name" value="His_deacetylse_1"/>
    <property type="match status" value="1"/>
</dbReference>
<dbReference type="PANTHER" id="PTHR10625:SF44">
    <property type="entry name" value="HISTONE DEACETYLASE 19"/>
    <property type="match status" value="1"/>
</dbReference>
<dbReference type="GO" id="GO:0005634">
    <property type="term" value="C:nucleus"/>
    <property type="evidence" value="ECO:0007669"/>
    <property type="project" value="UniProtKB-SubCell"/>
</dbReference>
<feature type="binding site" evidence="6">
    <location>
        <position position="312"/>
    </location>
    <ligand>
        <name>substrate</name>
    </ligand>
</feature>
<comment type="subcellular location">
    <subcellularLocation>
        <location evidence="4">Nucleus</location>
    </subcellularLocation>
</comment>
<accession>G0QTI9</accession>
<dbReference type="STRING" id="857967.G0QTI9"/>
<dbReference type="FunCoup" id="G0QTI9">
    <property type="interactions" value="536"/>
</dbReference>
<keyword evidence="10" id="KW-1185">Reference proteome</keyword>
<evidence type="ECO:0000256" key="4">
    <source>
        <dbReference type="PIRNR" id="PIRNR037913"/>
    </source>
</evidence>
<evidence type="ECO:0000256" key="1">
    <source>
        <dbReference type="ARBA" id="ARBA00012111"/>
    </source>
</evidence>
<proteinExistence type="inferred from homology"/>
<dbReference type="Pfam" id="PF00850">
    <property type="entry name" value="Hist_deacetyl"/>
    <property type="match status" value="1"/>
</dbReference>
<dbReference type="GeneID" id="14907599"/>
<keyword evidence="4" id="KW-0539">Nucleus</keyword>
<dbReference type="PANTHER" id="PTHR10625">
    <property type="entry name" value="HISTONE DEACETYLASE HDAC1-RELATED"/>
    <property type="match status" value="1"/>
</dbReference>
<feature type="binding site" evidence="7">
    <location>
        <position position="185"/>
    </location>
    <ligand>
        <name>a divalent metal cation</name>
        <dbReference type="ChEBI" id="CHEBI:60240"/>
    </ligand>
</feature>
<dbReference type="InterPro" id="IPR023696">
    <property type="entry name" value="Ureohydrolase_dom_sf"/>
</dbReference>
<sequence>MDLEFPDKWNKNVAYYFDESIGCFNYAQCHPMKPLRVAMTDTLIKSYNLDQQMNHYDRDYVNQYIREVNEKMLTNFHSDEYINLIKNVTPFNKNDYEDQLYRFNFGDDCPVLDRLYDYCLTYSAGSIAGANLLANKKVDIAINWSGGLHHAKQSEASGFCYINDCVLAILELLKVYQRVLYIDIDIHHGDGVEEAFYLTDRVMTCSFHKYKDYFPGTGHIEDIGFQKGKYYAVNFPLNEGLDDEQFIYIFKPVLTQIMNQYRPEAVVLQCGADSLSGDRLGCFNLSIKGHGECTRFMKSFGVPLMLLGGGGYTLRNVPRCWVYETSIAVNQEIQDEMPENDYLHYFGPEYKLHMPISNMENLNMKQYLDQTIEQILKNLKNINPGTINISNYNEQLNNANLLIDATEIISQINDQKDAKRYTLL</sequence>
<protein>
    <recommendedName>
        <fullName evidence="1 4">Histone deacetylase</fullName>
        <ecNumber evidence="1 4">3.5.1.98</ecNumber>
    </recommendedName>
</protein>
<keyword evidence="2 4" id="KW-0378">Hydrolase</keyword>
<dbReference type="GO" id="GO:0046872">
    <property type="term" value="F:metal ion binding"/>
    <property type="evidence" value="ECO:0007669"/>
    <property type="project" value="UniProtKB-KW"/>
</dbReference>
<dbReference type="Proteomes" id="UP000008983">
    <property type="component" value="Unassembled WGS sequence"/>
</dbReference>
<dbReference type="EMBL" id="GL983859">
    <property type="protein sequence ID" value="EGR31460.1"/>
    <property type="molecule type" value="Genomic_DNA"/>
</dbReference>
<evidence type="ECO:0000313" key="9">
    <source>
        <dbReference type="EMBL" id="EGR31460.1"/>
    </source>
</evidence>
<dbReference type="EC" id="3.5.1.98" evidence="1 4"/>
<dbReference type="GO" id="GO:0141221">
    <property type="term" value="F:histone deacetylase activity, hydrolytic mechanism"/>
    <property type="evidence" value="ECO:0007669"/>
    <property type="project" value="UniProtKB-EC"/>
</dbReference>
<dbReference type="OrthoDB" id="1918432at2759"/>
<feature type="binding site" evidence="7">
    <location>
        <position position="273"/>
    </location>
    <ligand>
        <name>a divalent metal cation</name>
        <dbReference type="ChEBI" id="CHEBI:60240"/>
    </ligand>
</feature>
<comment type="similarity">
    <text evidence="4">Belongs to the histone deacetylase family. HD Type 1 subfamily.</text>
</comment>
<evidence type="ECO:0000313" key="10">
    <source>
        <dbReference type="Proteomes" id="UP000008983"/>
    </source>
</evidence>
<evidence type="ECO:0000256" key="6">
    <source>
        <dbReference type="PIRSR" id="PIRSR037913-2"/>
    </source>
</evidence>
<keyword evidence="3 4" id="KW-0156">Chromatin regulator</keyword>
<keyword evidence="4" id="KW-0804">Transcription</keyword>
<gene>
    <name evidence="9" type="ORF">IMG5_109090</name>
</gene>
<dbReference type="InterPro" id="IPR037138">
    <property type="entry name" value="His_deacetylse_dom_sf"/>
</dbReference>
<organism evidence="9 10">
    <name type="scientific">Ichthyophthirius multifiliis</name>
    <name type="common">White spot disease agent</name>
    <name type="synonym">Ich</name>
    <dbReference type="NCBI Taxonomy" id="5932"/>
    <lineage>
        <taxon>Eukaryota</taxon>
        <taxon>Sar</taxon>
        <taxon>Alveolata</taxon>
        <taxon>Ciliophora</taxon>
        <taxon>Intramacronucleata</taxon>
        <taxon>Oligohymenophorea</taxon>
        <taxon>Hymenostomatida</taxon>
        <taxon>Ophryoglenina</taxon>
        <taxon>Ichthyophthirius</taxon>
    </lineage>
</organism>
<name>G0QTI9_ICHMU</name>
<dbReference type="RefSeq" id="XP_004034946.1">
    <property type="nucleotide sequence ID" value="XM_004034898.1"/>
</dbReference>
<feature type="binding site" evidence="6">
    <location>
        <position position="158"/>
    </location>
    <ligand>
        <name>substrate</name>
    </ligand>
</feature>
<evidence type="ECO:0000256" key="2">
    <source>
        <dbReference type="ARBA" id="ARBA00022801"/>
    </source>
</evidence>
<dbReference type="InterPro" id="IPR023801">
    <property type="entry name" value="His_deacetylse_dom"/>
</dbReference>
<dbReference type="InterPro" id="IPR003084">
    <property type="entry name" value="HDAC_I/II"/>
</dbReference>
<feature type="active site" description="Proton acceptor" evidence="5">
    <location>
        <position position="150"/>
    </location>
</feature>
<evidence type="ECO:0000256" key="7">
    <source>
        <dbReference type="PIRSR" id="PIRSR037913-3"/>
    </source>
</evidence>
<dbReference type="InterPro" id="IPR000286">
    <property type="entry name" value="HDACs"/>
</dbReference>